<dbReference type="PANTHER" id="PTHR43807">
    <property type="entry name" value="FI04487P"/>
    <property type="match status" value="1"/>
</dbReference>
<evidence type="ECO:0000259" key="6">
    <source>
        <dbReference type="Pfam" id="PF00155"/>
    </source>
</evidence>
<evidence type="ECO:0000256" key="5">
    <source>
        <dbReference type="ARBA" id="ARBA00022898"/>
    </source>
</evidence>
<dbReference type="PANTHER" id="PTHR43807:SF20">
    <property type="entry name" value="FI04487P"/>
    <property type="match status" value="1"/>
</dbReference>
<name>A0A356LJR4_9BURK</name>
<evidence type="ECO:0000256" key="2">
    <source>
        <dbReference type="ARBA" id="ARBA00007441"/>
    </source>
</evidence>
<proteinExistence type="inferred from homology"/>
<comment type="similarity">
    <text evidence="2">Belongs to the class-I pyridoxal-phosphate-dependent aminotransferase family.</text>
</comment>
<dbReference type="Proteomes" id="UP000264036">
    <property type="component" value="Unassembled WGS sequence"/>
</dbReference>
<evidence type="ECO:0000313" key="8">
    <source>
        <dbReference type="Proteomes" id="UP000264036"/>
    </source>
</evidence>
<sequence>MQIRSKLPAVGTTVFSVIGDLAERHQAINLAQGAPNFPCAPELIDHAIDAMSEGHNQYSPMIGIEPLRSKIAEKIQLLYGHSYDELNEVTVMGSASEALYCAIAALIHPGDEVIYFEPCFDSYAPIVKLQGAVPVGIKLLPPGYGIDWDAVRDAVNDRTRMIIINSPHNPSGAVLSDADIAALQDIVADTNIIILSDEVYEHVVFDQDIHRSMSRYDGLRERAVVVTSFGKTFHVTGWRIGYCVAPAAITAEIRKIHQFLMYCADTPMQYALAAMMETPNHYLNLSTIYQEKRDLLAHALKDSKFELLPSKGSFFMLARFHHFSYLSDVQLVRKLIEEFGVATIPVSAFYSDGTDLGVIRLSFSKDDATLEEGAKRLCKL</sequence>
<dbReference type="NCBIfam" id="NF009079">
    <property type="entry name" value="PRK12414.1"/>
    <property type="match status" value="1"/>
</dbReference>
<evidence type="ECO:0000313" key="7">
    <source>
        <dbReference type="EMBL" id="HBP31162.1"/>
    </source>
</evidence>
<dbReference type="NCBIfam" id="NF006569">
    <property type="entry name" value="PRK09082.1"/>
    <property type="match status" value="1"/>
</dbReference>
<dbReference type="AlphaFoldDB" id="A0A356LJR4"/>
<comment type="caution">
    <text evidence="7">The sequence shown here is derived from an EMBL/GenBank/DDBJ whole genome shotgun (WGS) entry which is preliminary data.</text>
</comment>
<dbReference type="CDD" id="cd00609">
    <property type="entry name" value="AAT_like"/>
    <property type="match status" value="1"/>
</dbReference>
<dbReference type="GO" id="GO:0016212">
    <property type="term" value="F:kynurenine-oxoglutarate transaminase activity"/>
    <property type="evidence" value="ECO:0007669"/>
    <property type="project" value="TreeGrafter"/>
</dbReference>
<accession>A0A356LJR4</accession>
<feature type="domain" description="Aminotransferase class I/classII large" evidence="6">
    <location>
        <begin position="27"/>
        <end position="377"/>
    </location>
</feature>
<dbReference type="InterPro" id="IPR051326">
    <property type="entry name" value="Kynurenine-oxoglutarate_AT"/>
</dbReference>
<reference evidence="7 8" key="1">
    <citation type="journal article" date="2018" name="Nat. Biotechnol.">
        <title>A standardized bacterial taxonomy based on genome phylogeny substantially revises the tree of life.</title>
        <authorList>
            <person name="Parks D.H."/>
            <person name="Chuvochina M."/>
            <person name="Waite D.W."/>
            <person name="Rinke C."/>
            <person name="Skarshewski A."/>
            <person name="Chaumeil P.A."/>
            <person name="Hugenholtz P."/>
        </authorList>
    </citation>
    <scope>NUCLEOTIDE SEQUENCE [LARGE SCALE GENOMIC DNA]</scope>
    <source>
        <strain evidence="7">UBA10707</strain>
    </source>
</reference>
<dbReference type="InterPro" id="IPR015421">
    <property type="entry name" value="PyrdxlP-dep_Trfase_major"/>
</dbReference>
<keyword evidence="3 7" id="KW-0032">Aminotransferase</keyword>
<dbReference type="InterPro" id="IPR015424">
    <property type="entry name" value="PyrdxlP-dep_Trfase"/>
</dbReference>
<evidence type="ECO:0000256" key="3">
    <source>
        <dbReference type="ARBA" id="ARBA00022576"/>
    </source>
</evidence>
<organism evidence="7 8">
    <name type="scientific">Advenella kashmirensis</name>
    <dbReference type="NCBI Taxonomy" id="310575"/>
    <lineage>
        <taxon>Bacteria</taxon>
        <taxon>Pseudomonadati</taxon>
        <taxon>Pseudomonadota</taxon>
        <taxon>Betaproteobacteria</taxon>
        <taxon>Burkholderiales</taxon>
        <taxon>Alcaligenaceae</taxon>
    </lineage>
</organism>
<dbReference type="EMBL" id="DOEK01000035">
    <property type="protein sequence ID" value="HBP31162.1"/>
    <property type="molecule type" value="Genomic_DNA"/>
</dbReference>
<dbReference type="InterPro" id="IPR015422">
    <property type="entry name" value="PyrdxlP-dep_Trfase_small"/>
</dbReference>
<protein>
    <submittedName>
        <fullName evidence="7">Methionine aminotransferase</fullName>
    </submittedName>
</protein>
<evidence type="ECO:0000256" key="4">
    <source>
        <dbReference type="ARBA" id="ARBA00022679"/>
    </source>
</evidence>
<gene>
    <name evidence="7" type="ORF">DD666_17355</name>
</gene>
<dbReference type="GO" id="GO:0030170">
    <property type="term" value="F:pyridoxal phosphate binding"/>
    <property type="evidence" value="ECO:0007669"/>
    <property type="project" value="InterPro"/>
</dbReference>
<dbReference type="Gene3D" id="3.90.1150.10">
    <property type="entry name" value="Aspartate Aminotransferase, domain 1"/>
    <property type="match status" value="1"/>
</dbReference>
<dbReference type="SUPFAM" id="SSF53383">
    <property type="entry name" value="PLP-dependent transferases"/>
    <property type="match status" value="1"/>
</dbReference>
<dbReference type="InterPro" id="IPR004839">
    <property type="entry name" value="Aminotransferase_I/II_large"/>
</dbReference>
<keyword evidence="5" id="KW-0663">Pyridoxal phosphate</keyword>
<dbReference type="Gene3D" id="3.40.640.10">
    <property type="entry name" value="Type I PLP-dependent aspartate aminotransferase-like (Major domain)"/>
    <property type="match status" value="1"/>
</dbReference>
<keyword evidence="4 7" id="KW-0808">Transferase</keyword>
<dbReference type="Pfam" id="PF00155">
    <property type="entry name" value="Aminotran_1_2"/>
    <property type="match status" value="1"/>
</dbReference>
<dbReference type="GO" id="GO:0005737">
    <property type="term" value="C:cytoplasm"/>
    <property type="evidence" value="ECO:0007669"/>
    <property type="project" value="TreeGrafter"/>
</dbReference>
<dbReference type="FunFam" id="3.40.640.10:FF:000033">
    <property type="entry name" value="Aspartate aminotransferase"/>
    <property type="match status" value="1"/>
</dbReference>
<comment type="cofactor">
    <cofactor evidence="1">
        <name>pyridoxal 5'-phosphate</name>
        <dbReference type="ChEBI" id="CHEBI:597326"/>
    </cofactor>
</comment>
<evidence type="ECO:0000256" key="1">
    <source>
        <dbReference type="ARBA" id="ARBA00001933"/>
    </source>
</evidence>